<dbReference type="FunCoup" id="B7QFL1">
    <property type="interactions" value="3"/>
</dbReference>
<evidence type="ECO:0000256" key="2">
    <source>
        <dbReference type="SAM" id="Phobius"/>
    </source>
</evidence>
<keyword evidence="2" id="KW-1133">Transmembrane helix</keyword>
<dbReference type="OrthoDB" id="6480593at2759"/>
<dbReference type="EMBL" id="ABJB011120149">
    <property type="status" value="NOT_ANNOTATED_CDS"/>
    <property type="molecule type" value="Genomic_DNA"/>
</dbReference>
<dbReference type="EMBL" id="ABJB010419592">
    <property type="status" value="NOT_ANNOTATED_CDS"/>
    <property type="molecule type" value="Genomic_DNA"/>
</dbReference>
<dbReference type="Pfam" id="PF01683">
    <property type="entry name" value="EB"/>
    <property type="match status" value="3"/>
</dbReference>
<dbReference type="VEuPathDB" id="VectorBase:ISCP_002912"/>
<protein>
    <submittedName>
        <fullName evidence="4 5">Secreted protein, putative</fullName>
    </submittedName>
</protein>
<dbReference type="EMBL" id="ABJB010341675">
    <property type="status" value="NOT_ANNOTATED_CDS"/>
    <property type="molecule type" value="Genomic_DNA"/>
</dbReference>
<dbReference type="EnsemblMetazoa" id="ISCW022444-RA">
    <property type="protein sequence ID" value="ISCW022444-PA"/>
    <property type="gene ID" value="ISCW022444"/>
</dbReference>
<feature type="domain" description="EB" evidence="3">
    <location>
        <begin position="131"/>
        <end position="173"/>
    </location>
</feature>
<organism>
    <name type="scientific">Ixodes scapularis</name>
    <name type="common">Black-legged tick</name>
    <name type="synonym">Deer tick</name>
    <dbReference type="NCBI Taxonomy" id="6945"/>
    <lineage>
        <taxon>Eukaryota</taxon>
        <taxon>Metazoa</taxon>
        <taxon>Ecdysozoa</taxon>
        <taxon>Arthropoda</taxon>
        <taxon>Chelicerata</taxon>
        <taxon>Arachnida</taxon>
        <taxon>Acari</taxon>
        <taxon>Parasitiformes</taxon>
        <taxon>Ixodida</taxon>
        <taxon>Ixodoidea</taxon>
        <taxon>Ixodidae</taxon>
        <taxon>Ixodinae</taxon>
        <taxon>Ixodes</taxon>
    </lineage>
</organism>
<proteinExistence type="predicted"/>
<dbReference type="EMBL" id="DS926264">
    <property type="protein sequence ID" value="EEC17633.1"/>
    <property type="molecule type" value="Genomic_DNA"/>
</dbReference>
<dbReference type="PANTHER" id="PTHR39069:SF8">
    <property type="entry name" value="FI17111P1"/>
    <property type="match status" value="1"/>
</dbReference>
<dbReference type="STRING" id="6945.B7QFL1"/>
<evidence type="ECO:0000313" key="5">
    <source>
        <dbReference type="EnsemblMetazoa" id="ISCW022444-PA"/>
    </source>
</evidence>
<dbReference type="Proteomes" id="UP000001555">
    <property type="component" value="Unassembled WGS sequence"/>
</dbReference>
<dbReference type="HOGENOM" id="CLU_960706_0_0_1"/>
<evidence type="ECO:0000256" key="1">
    <source>
        <dbReference type="SAM" id="MobiDB-lite"/>
    </source>
</evidence>
<dbReference type="VEuPathDB" id="VectorBase:ISCW022444"/>
<reference evidence="4 6" key="1">
    <citation type="submission" date="2008-03" db="EMBL/GenBank/DDBJ databases">
        <title>Annotation of Ixodes scapularis.</title>
        <authorList>
            <consortium name="Ixodes scapularis Genome Project Consortium"/>
            <person name="Caler E."/>
            <person name="Hannick L.I."/>
            <person name="Bidwell S."/>
            <person name="Joardar V."/>
            <person name="Thiagarajan M."/>
            <person name="Amedeo P."/>
            <person name="Galinsky K.J."/>
            <person name="Schobel S."/>
            <person name="Inman J."/>
            <person name="Hostetler J."/>
            <person name="Miller J."/>
            <person name="Hammond M."/>
            <person name="Megy K."/>
            <person name="Lawson D."/>
            <person name="Kodira C."/>
            <person name="Sutton G."/>
            <person name="Meyer J."/>
            <person name="Hill C.A."/>
            <person name="Birren B."/>
            <person name="Nene V."/>
            <person name="Collins F."/>
            <person name="Alarcon-Chaidez F."/>
            <person name="Wikel S."/>
            <person name="Strausberg R."/>
        </authorList>
    </citation>
    <scope>NUCLEOTIDE SEQUENCE [LARGE SCALE GENOMIC DNA]</scope>
    <source>
        <strain evidence="6">Wikel</strain>
        <strain evidence="4">Wikel colony</strain>
    </source>
</reference>
<feature type="region of interest" description="Disordered" evidence="1">
    <location>
        <begin position="222"/>
        <end position="265"/>
    </location>
</feature>
<evidence type="ECO:0000259" key="3">
    <source>
        <dbReference type="Pfam" id="PF01683"/>
    </source>
</evidence>
<keyword evidence="2" id="KW-0812">Transmembrane</keyword>
<feature type="transmembrane region" description="Helical" evidence="2">
    <location>
        <begin position="193"/>
        <end position="214"/>
    </location>
</feature>
<feature type="domain" description="EB" evidence="3">
    <location>
        <begin position="88"/>
        <end position="127"/>
    </location>
</feature>
<feature type="domain" description="EB" evidence="3">
    <location>
        <begin position="37"/>
        <end position="79"/>
    </location>
</feature>
<sequence>MSTLAGQACSVDGDCDNLANTFCKGLECICLPKFSRSYPPCNEGIELGESCSRHENCEVNDHNSYCHHSICRCKPSYHRVLMPEDNATHCLRGFEPKESCYNAEDCSGSNYTCSDGLCRCRDGFYKDDESEDCRPRKALDEACSRDSDCENMVNNSFCGGERCQCKSGYIRESSETGTEELCEIGTLYRGGRGALKILFALMLPVVVSAFVYLYRNRKVGQAAKDSADDDQPRSPAPDGTYSSEANAKSPSMSTPMSPISADLFGSPSDNGAIALENWNRPHRPGSISFV</sequence>
<dbReference type="PANTHER" id="PTHR39069">
    <property type="entry name" value="ECDYSONE-INDUCIBLE GENE E1, ISOFORM A"/>
    <property type="match status" value="1"/>
</dbReference>
<keyword evidence="2" id="KW-0472">Membrane</keyword>
<dbReference type="InterPro" id="IPR006149">
    <property type="entry name" value="EB_dom"/>
</dbReference>
<reference evidence="5" key="2">
    <citation type="submission" date="2020-05" db="UniProtKB">
        <authorList>
            <consortium name="EnsemblMetazoa"/>
        </authorList>
    </citation>
    <scope>IDENTIFICATION</scope>
    <source>
        <strain evidence="5">wikel</strain>
    </source>
</reference>
<dbReference type="InParanoid" id="B7QFL1"/>
<feature type="compositionally biased region" description="Low complexity" evidence="1">
    <location>
        <begin position="249"/>
        <end position="260"/>
    </location>
</feature>
<dbReference type="VEuPathDB" id="VectorBase:ISCI022444"/>
<dbReference type="AlphaFoldDB" id="B7QFL1"/>
<dbReference type="PaxDb" id="6945-B7QFL1"/>
<dbReference type="EMBL" id="ABJB010666968">
    <property type="status" value="NOT_ANNOTATED_CDS"/>
    <property type="molecule type" value="Genomic_DNA"/>
</dbReference>
<accession>B7QFL1</accession>
<evidence type="ECO:0000313" key="4">
    <source>
        <dbReference type="EMBL" id="EEC17633.1"/>
    </source>
</evidence>
<dbReference type="EMBL" id="ABJB010532428">
    <property type="status" value="NOT_ANNOTATED_CDS"/>
    <property type="molecule type" value="Genomic_DNA"/>
</dbReference>
<name>B7QFL1_IXOSC</name>
<dbReference type="EMBL" id="ABJB010784644">
    <property type="status" value="NOT_ANNOTATED_CDS"/>
    <property type="molecule type" value="Genomic_DNA"/>
</dbReference>
<gene>
    <name evidence="4" type="ORF">IscW_ISCW022444</name>
</gene>
<evidence type="ECO:0000313" key="6">
    <source>
        <dbReference type="Proteomes" id="UP000001555"/>
    </source>
</evidence>
<keyword evidence="6" id="KW-1185">Reference proteome</keyword>